<reference evidence="7 8" key="1">
    <citation type="submission" date="2020-04" db="EMBL/GenBank/DDBJ databases">
        <title>Novel species.</title>
        <authorList>
            <person name="Teo W.F.A."/>
            <person name="Lipun K."/>
            <person name="Srisuk N."/>
            <person name="Duangmal K."/>
        </authorList>
    </citation>
    <scope>NUCLEOTIDE SEQUENCE [LARGE SCALE GENOMIC DNA]</scope>
    <source>
        <strain evidence="7 8">K13G38</strain>
    </source>
</reference>
<proteinExistence type="predicted"/>
<evidence type="ECO:0000256" key="5">
    <source>
        <dbReference type="ARBA" id="ARBA00023136"/>
    </source>
</evidence>
<dbReference type="PANTHER" id="PTHR30086">
    <property type="entry name" value="ARGININE EXPORTER PROTEIN ARGO"/>
    <property type="match status" value="1"/>
</dbReference>
<comment type="caution">
    <text evidence="7">The sequence shown here is derived from an EMBL/GenBank/DDBJ whole genome shotgun (WGS) entry which is preliminary data.</text>
</comment>
<dbReference type="EMBL" id="JAAXLS010000011">
    <property type="protein sequence ID" value="NKQ54881.1"/>
    <property type="molecule type" value="Genomic_DNA"/>
</dbReference>
<keyword evidence="8" id="KW-1185">Reference proteome</keyword>
<evidence type="ECO:0000256" key="3">
    <source>
        <dbReference type="ARBA" id="ARBA00022692"/>
    </source>
</evidence>
<evidence type="ECO:0000313" key="8">
    <source>
        <dbReference type="Proteomes" id="UP000715441"/>
    </source>
</evidence>
<evidence type="ECO:0000256" key="6">
    <source>
        <dbReference type="SAM" id="Phobius"/>
    </source>
</evidence>
<feature type="transmembrane region" description="Helical" evidence="6">
    <location>
        <begin position="152"/>
        <end position="175"/>
    </location>
</feature>
<protein>
    <submittedName>
        <fullName evidence="7">LysE family translocator</fullName>
    </submittedName>
</protein>
<feature type="transmembrane region" description="Helical" evidence="6">
    <location>
        <begin position="71"/>
        <end position="91"/>
    </location>
</feature>
<keyword evidence="3 6" id="KW-0812">Transmembrane</keyword>
<evidence type="ECO:0000256" key="4">
    <source>
        <dbReference type="ARBA" id="ARBA00022989"/>
    </source>
</evidence>
<feature type="transmembrane region" description="Helical" evidence="6">
    <location>
        <begin position="6"/>
        <end position="28"/>
    </location>
</feature>
<evidence type="ECO:0000313" key="7">
    <source>
        <dbReference type="EMBL" id="NKQ54881.1"/>
    </source>
</evidence>
<keyword evidence="5 6" id="KW-0472">Membrane</keyword>
<feature type="transmembrane region" description="Helical" evidence="6">
    <location>
        <begin position="40"/>
        <end position="65"/>
    </location>
</feature>
<dbReference type="Pfam" id="PF01810">
    <property type="entry name" value="LysE"/>
    <property type="match status" value="1"/>
</dbReference>
<name>A0ABX1J6C8_9PSEU</name>
<sequence length="207" mass="22605">MTWNSYGTYLIFVILVVLAPGPDTLVTLKNALSGGTRGGLLSTWGILIGNLLQGTAVGLGLGALIVRSQPLFLAVRWAGVVYLCYLGFQALRGAWRGDYRKLDEFGARSTSFRRWREGFLSNVTNPKVLALYLSVLPQFLDPGKTSAWDALVLAYTVAILGAVWLLVLVMLVHRVRAWLQRRRVRRSLDAVTGTALVGFGVALALEG</sequence>
<dbReference type="RefSeq" id="WP_168517249.1">
    <property type="nucleotide sequence ID" value="NZ_JAAXLS010000011.1"/>
</dbReference>
<dbReference type="PANTHER" id="PTHR30086:SF20">
    <property type="entry name" value="ARGININE EXPORTER PROTEIN ARGO-RELATED"/>
    <property type="match status" value="1"/>
</dbReference>
<organism evidence="7 8">
    <name type="scientific">Amycolatopsis acididurans</name>
    <dbReference type="NCBI Taxonomy" id="2724524"/>
    <lineage>
        <taxon>Bacteria</taxon>
        <taxon>Bacillati</taxon>
        <taxon>Actinomycetota</taxon>
        <taxon>Actinomycetes</taxon>
        <taxon>Pseudonocardiales</taxon>
        <taxon>Pseudonocardiaceae</taxon>
        <taxon>Amycolatopsis</taxon>
    </lineage>
</organism>
<dbReference type="Proteomes" id="UP000715441">
    <property type="component" value="Unassembled WGS sequence"/>
</dbReference>
<gene>
    <name evidence="7" type="ORF">HFP15_18510</name>
</gene>
<evidence type="ECO:0000256" key="1">
    <source>
        <dbReference type="ARBA" id="ARBA00004651"/>
    </source>
</evidence>
<dbReference type="InterPro" id="IPR001123">
    <property type="entry name" value="LeuE-type"/>
</dbReference>
<keyword evidence="4 6" id="KW-1133">Transmembrane helix</keyword>
<evidence type="ECO:0000256" key="2">
    <source>
        <dbReference type="ARBA" id="ARBA00022475"/>
    </source>
</evidence>
<dbReference type="PIRSF" id="PIRSF006324">
    <property type="entry name" value="LeuE"/>
    <property type="match status" value="1"/>
</dbReference>
<comment type="subcellular location">
    <subcellularLocation>
        <location evidence="1">Cell membrane</location>
        <topology evidence="1">Multi-pass membrane protein</topology>
    </subcellularLocation>
</comment>
<keyword evidence="2" id="KW-1003">Cell membrane</keyword>
<accession>A0ABX1J6C8</accession>